<organism evidence="2 3">
    <name type="scientific">Ophiocordyceps polyrhachis-furcata BCC 54312</name>
    <dbReference type="NCBI Taxonomy" id="1330021"/>
    <lineage>
        <taxon>Eukaryota</taxon>
        <taxon>Fungi</taxon>
        <taxon>Dikarya</taxon>
        <taxon>Ascomycota</taxon>
        <taxon>Pezizomycotina</taxon>
        <taxon>Sordariomycetes</taxon>
        <taxon>Hypocreomycetidae</taxon>
        <taxon>Hypocreales</taxon>
        <taxon>Ophiocordycipitaceae</taxon>
        <taxon>Ophiocordyceps</taxon>
    </lineage>
</organism>
<feature type="region of interest" description="Disordered" evidence="1">
    <location>
        <begin position="360"/>
        <end position="379"/>
    </location>
</feature>
<protein>
    <submittedName>
        <fullName evidence="2">Uncharacterized protein</fullName>
    </submittedName>
</protein>
<feature type="region of interest" description="Disordered" evidence="1">
    <location>
        <begin position="236"/>
        <end position="291"/>
    </location>
</feature>
<feature type="compositionally biased region" description="Low complexity" evidence="1">
    <location>
        <begin position="189"/>
        <end position="220"/>
    </location>
</feature>
<evidence type="ECO:0000256" key="1">
    <source>
        <dbReference type="SAM" id="MobiDB-lite"/>
    </source>
</evidence>
<feature type="region of interest" description="Disordered" evidence="1">
    <location>
        <begin position="127"/>
        <end position="150"/>
    </location>
</feature>
<reference evidence="2 3" key="1">
    <citation type="journal article" date="2015" name="BMC Genomics">
        <title>Insights from the genome of Ophiocordyceps polyrhachis-furcata to pathogenicity and host specificity in insect fungi.</title>
        <authorList>
            <person name="Wichadakul D."/>
            <person name="Kobmoo N."/>
            <person name="Ingsriswang S."/>
            <person name="Tangphatsornruang S."/>
            <person name="Chantasingh D."/>
            <person name="Luangsa-ard J.J."/>
            <person name="Eurwilaichitr L."/>
        </authorList>
    </citation>
    <scope>NUCLEOTIDE SEQUENCE [LARGE SCALE GENOMIC DNA]</scope>
    <source>
        <strain evidence="2 3">BCC 54312</strain>
    </source>
</reference>
<feature type="region of interest" description="Disordered" evidence="1">
    <location>
        <begin position="333"/>
        <end position="353"/>
    </location>
</feature>
<dbReference type="Proteomes" id="UP000253664">
    <property type="component" value="Unassembled WGS sequence"/>
</dbReference>
<feature type="compositionally biased region" description="Low complexity" evidence="1">
    <location>
        <begin position="131"/>
        <end position="141"/>
    </location>
</feature>
<feature type="compositionally biased region" description="Basic residues" evidence="1">
    <location>
        <begin position="370"/>
        <end position="379"/>
    </location>
</feature>
<dbReference type="OrthoDB" id="415825at2759"/>
<proteinExistence type="predicted"/>
<sequence length="379" mass="42349">MDDPDRIWPAWKFGLRRDDLFTTLHDRYNTFNFTIQNPEAFYLDVSEIAHDADTADDFYRLLNLRRKQRLSELNESLKTVACEIVGNPRLMADEQWQHALQLFRAKSYDSIVRYFASYLPDNHDDFNDAQSTSSGSSSSDADSIHTLSTKASSSDQISSSLFLDDDYAHDPSEPCSLHHDDLCEDGPMSETSSCVSSVDSPNMSPMNPPSRSMSFSGSDSGHIHALMSTHFGHGDDDESCSLDDGASDSGLHHHSSTPHDAATVASHFQPQSHTPAPPQEDDGDEFPCTQFPEDQFDYVDTVQQVDVLESDTPTPRQDATSAAACSYVDYKSAVGRRRAPQRSPSPKVSCRRVYETLSKVQKPVSDPLRKRLRGMRRPD</sequence>
<evidence type="ECO:0000313" key="3">
    <source>
        <dbReference type="Proteomes" id="UP000253664"/>
    </source>
</evidence>
<dbReference type="AlphaFoldDB" id="A0A367LFH7"/>
<gene>
    <name evidence="2" type="ORF">L249_0467</name>
</gene>
<dbReference type="STRING" id="1330021.A0A367LFH7"/>
<comment type="caution">
    <text evidence="2">The sequence shown here is derived from an EMBL/GenBank/DDBJ whole genome shotgun (WGS) entry which is preliminary data.</text>
</comment>
<dbReference type="EMBL" id="LKCN02000007">
    <property type="protein sequence ID" value="RCI13012.1"/>
    <property type="molecule type" value="Genomic_DNA"/>
</dbReference>
<name>A0A367LFH7_9HYPO</name>
<evidence type="ECO:0000313" key="2">
    <source>
        <dbReference type="EMBL" id="RCI13012.1"/>
    </source>
</evidence>
<feature type="region of interest" description="Disordered" evidence="1">
    <location>
        <begin position="178"/>
        <end position="221"/>
    </location>
</feature>
<keyword evidence="3" id="KW-1185">Reference proteome</keyword>
<accession>A0A367LFH7</accession>